<dbReference type="AlphaFoldDB" id="A0A1G2M3S1"/>
<proteinExistence type="predicted"/>
<protein>
    <submittedName>
        <fullName evidence="1">Uncharacterized protein</fullName>
    </submittedName>
</protein>
<comment type="caution">
    <text evidence="1">The sequence shown here is derived from an EMBL/GenBank/DDBJ whole genome shotgun (WGS) entry which is preliminary data.</text>
</comment>
<gene>
    <name evidence="1" type="ORF">A2664_03865</name>
</gene>
<evidence type="ECO:0000313" key="1">
    <source>
        <dbReference type="EMBL" id="OHA17722.1"/>
    </source>
</evidence>
<reference evidence="1 2" key="1">
    <citation type="journal article" date="2016" name="Nat. Commun.">
        <title>Thousands of microbial genomes shed light on interconnected biogeochemical processes in an aquifer system.</title>
        <authorList>
            <person name="Anantharaman K."/>
            <person name="Brown C.T."/>
            <person name="Hug L.A."/>
            <person name="Sharon I."/>
            <person name="Castelle C.J."/>
            <person name="Probst A.J."/>
            <person name="Thomas B.C."/>
            <person name="Singh A."/>
            <person name="Wilkins M.J."/>
            <person name="Karaoz U."/>
            <person name="Brodie E.L."/>
            <person name="Williams K.H."/>
            <person name="Hubbard S.S."/>
            <person name="Banfield J.F."/>
        </authorList>
    </citation>
    <scope>NUCLEOTIDE SEQUENCE [LARGE SCALE GENOMIC DNA]</scope>
</reference>
<accession>A0A1G2M3S1</accession>
<sequence>MKQRSVNQFAPGTPHYVVAHAERRAQRHGAGPTFPFNGIKEPRKALQAARSAVNKMGPFGAQLARHLKLLQDESIVPVEVMMLAPTVAVVKSAVGRMFACFCNDTWRAKRVGNLRTIKAVAQERQALGTLMLPSEQALAATRPFAKEELVPRARPERWYGNNQPRIRLD</sequence>
<dbReference type="STRING" id="1802301.A2664_03865"/>
<evidence type="ECO:0000313" key="2">
    <source>
        <dbReference type="Proteomes" id="UP000178873"/>
    </source>
</evidence>
<organism evidence="1 2">
    <name type="scientific">Candidatus Taylorbacteria bacterium RIFCSPHIGHO2_01_FULL_46_22b</name>
    <dbReference type="NCBI Taxonomy" id="1802301"/>
    <lineage>
        <taxon>Bacteria</taxon>
        <taxon>Candidatus Tayloriibacteriota</taxon>
    </lineage>
</organism>
<name>A0A1G2M3S1_9BACT</name>
<dbReference type="EMBL" id="MHRF01000013">
    <property type="protein sequence ID" value="OHA17722.1"/>
    <property type="molecule type" value="Genomic_DNA"/>
</dbReference>
<dbReference type="Proteomes" id="UP000178873">
    <property type="component" value="Unassembled WGS sequence"/>
</dbReference>